<evidence type="ECO:0000313" key="5">
    <source>
        <dbReference type="EMBL" id="CBI76935.1"/>
    </source>
</evidence>
<keyword evidence="2" id="KW-0812">Transmembrane</keyword>
<name>E6YJ97_BARC7</name>
<dbReference type="eggNOG" id="COG1566">
    <property type="taxonomic scope" value="Bacteria"/>
</dbReference>
<reference evidence="6" key="1">
    <citation type="submission" date="2009-11" db="EMBL/GenBank/DDBJ databases">
        <title>Genome sequencing of Bartonella species and comparative genomics.</title>
        <authorList>
            <person name="Engel P."/>
            <person name="Salzburger W."/>
            <person name="Marius L."/>
            <person name="Chao-Chin C."/>
            <person name="Soichi M."/>
            <person name="Christa L."/>
            <person name="Alexandra C."/>
            <person name="Aurelie L."/>
            <person name="Claudine M."/>
            <person name="Stephan S.C."/>
            <person name="Christoph D."/>
        </authorList>
    </citation>
    <scope>NUCLEOTIDE SEQUENCE [LARGE SCALE GENOMIC DNA]</scope>
    <source>
        <strain evidence="6">CIP 104772 / 73</strain>
    </source>
</reference>
<dbReference type="GO" id="GO:0016020">
    <property type="term" value="C:membrane"/>
    <property type="evidence" value="ECO:0007669"/>
    <property type="project" value="UniProtKB-SubCell"/>
</dbReference>
<evidence type="ECO:0000256" key="2">
    <source>
        <dbReference type="ARBA" id="ARBA00022692"/>
    </source>
</evidence>
<dbReference type="EMBL" id="FN645454">
    <property type="protein sequence ID" value="CBI76935.1"/>
    <property type="molecule type" value="Genomic_DNA"/>
</dbReference>
<dbReference type="PANTHER" id="PTHR30386">
    <property type="entry name" value="MEMBRANE FUSION SUBUNIT OF EMRAB-TOLC MULTIDRUG EFFLUX PUMP"/>
    <property type="match status" value="1"/>
</dbReference>
<keyword evidence="3" id="KW-1133">Transmembrane helix</keyword>
<evidence type="ECO:0000313" key="6">
    <source>
        <dbReference type="Proteomes" id="UP000009101"/>
    </source>
</evidence>
<evidence type="ECO:0000256" key="4">
    <source>
        <dbReference type="ARBA" id="ARBA00023136"/>
    </source>
</evidence>
<sequence length="106" mass="11939">MTFETKSQLHKQLDFEQQGLQSDIARAKAGVEVAELNLAHTKIISPTVGYIGSVGVQVGQYVVPGMRLVTIIPDDIWIIAHYKETIRKHKFLICVLDSLLFFLLML</sequence>
<accession>E6YJ97</accession>
<reference evidence="5 6" key="2">
    <citation type="journal article" date="2011" name="PLoS Genet.">
        <title>Parallel evolution of a type IV secretion system in radiating lineages of the host-restricted bacterial pathogen Bartonella.</title>
        <authorList>
            <person name="Engel P."/>
            <person name="Salzburger W."/>
            <person name="Liesch M."/>
            <person name="Chang C.C."/>
            <person name="Maruyama S."/>
            <person name="Lanz C."/>
            <person name="Calteau A."/>
            <person name="Lajus A."/>
            <person name="Medigue C."/>
            <person name="Schuster S.C."/>
            <person name="Dehio C."/>
        </authorList>
    </citation>
    <scope>NUCLEOTIDE SEQUENCE [LARGE SCALE GENOMIC DNA]</scope>
    <source>
        <strain evidence="6">CIP 104772 / 73</strain>
    </source>
</reference>
<dbReference type="STRING" id="696125.BARCL_1263"/>
<dbReference type="HOGENOM" id="CLU_2217856_0_0_5"/>
<comment type="subcellular location">
    <subcellularLocation>
        <location evidence="1">Membrane</location>
        <topology evidence="1">Single-pass membrane protein</topology>
    </subcellularLocation>
</comment>
<protein>
    <submittedName>
        <fullName evidence="5">Uncharacterized protein</fullName>
    </submittedName>
</protein>
<dbReference type="PANTHER" id="PTHR30386:SF26">
    <property type="entry name" value="TRANSPORT PROTEIN COMB"/>
    <property type="match status" value="1"/>
</dbReference>
<dbReference type="SUPFAM" id="SSF111369">
    <property type="entry name" value="HlyD-like secretion proteins"/>
    <property type="match status" value="1"/>
</dbReference>
<keyword evidence="4" id="KW-0472">Membrane</keyword>
<dbReference type="Gene3D" id="2.40.50.100">
    <property type="match status" value="1"/>
</dbReference>
<organism evidence="5 6">
    <name type="scientific">Bartonella clarridgeiae (strain CCUG 45776 / CIP 104772 / 73)</name>
    <dbReference type="NCBI Taxonomy" id="696125"/>
    <lineage>
        <taxon>Bacteria</taxon>
        <taxon>Pseudomonadati</taxon>
        <taxon>Pseudomonadota</taxon>
        <taxon>Alphaproteobacteria</taxon>
        <taxon>Hyphomicrobiales</taxon>
        <taxon>Bartonellaceae</taxon>
        <taxon>Bartonella</taxon>
    </lineage>
</organism>
<gene>
    <name evidence="5" type="ordered locus">BARCL_1263</name>
</gene>
<dbReference type="Proteomes" id="UP000009101">
    <property type="component" value="Chromosome"/>
</dbReference>
<evidence type="ECO:0000256" key="1">
    <source>
        <dbReference type="ARBA" id="ARBA00004167"/>
    </source>
</evidence>
<proteinExistence type="predicted"/>
<dbReference type="AlphaFoldDB" id="E6YJ97"/>
<dbReference type="InterPro" id="IPR050739">
    <property type="entry name" value="MFP"/>
</dbReference>
<dbReference type="Gene3D" id="1.10.287.470">
    <property type="entry name" value="Helix hairpin bin"/>
    <property type="match status" value="1"/>
</dbReference>
<dbReference type="KEGG" id="bcd:BARCL_1263"/>
<keyword evidence="6" id="KW-1185">Reference proteome</keyword>
<evidence type="ECO:0000256" key="3">
    <source>
        <dbReference type="ARBA" id="ARBA00022989"/>
    </source>
</evidence>